<name>A0A1V3NEX8_9GAMM</name>
<accession>A0A1V3NEX8</accession>
<keyword evidence="3" id="KW-1185">Reference proteome</keyword>
<evidence type="ECO:0000313" key="2">
    <source>
        <dbReference type="EMBL" id="OOG23611.1"/>
    </source>
</evidence>
<comment type="caution">
    <text evidence="2">The sequence shown here is derived from an EMBL/GenBank/DDBJ whole genome shotgun (WGS) entry which is preliminary data.</text>
</comment>
<gene>
    <name evidence="2" type="ORF">B1C78_10820</name>
</gene>
<feature type="signal peptide" evidence="1">
    <location>
        <begin position="1"/>
        <end position="28"/>
    </location>
</feature>
<dbReference type="OrthoDB" id="9776669at2"/>
<dbReference type="RefSeq" id="WP_077279168.1">
    <property type="nucleotide sequence ID" value="NZ_MVBK01000060.1"/>
</dbReference>
<dbReference type="Proteomes" id="UP000189462">
    <property type="component" value="Unassembled WGS sequence"/>
</dbReference>
<dbReference type="InterPro" id="IPR011852">
    <property type="entry name" value="TRAP_TAXI"/>
</dbReference>
<dbReference type="SUPFAM" id="SSF53850">
    <property type="entry name" value="Periplasmic binding protein-like II"/>
    <property type="match status" value="1"/>
</dbReference>
<keyword evidence="2" id="KW-0675">Receptor</keyword>
<evidence type="ECO:0000256" key="1">
    <source>
        <dbReference type="SAM" id="SignalP"/>
    </source>
</evidence>
<keyword evidence="1" id="KW-0732">Signal</keyword>
<dbReference type="Pfam" id="PF16868">
    <property type="entry name" value="NMT1_3"/>
    <property type="match status" value="1"/>
</dbReference>
<protein>
    <submittedName>
        <fullName evidence="2">TRAP transporter solute receptor, TAXI family</fullName>
    </submittedName>
</protein>
<organism evidence="2 3">
    <name type="scientific">Thioalkalivibrio denitrificans</name>
    <dbReference type="NCBI Taxonomy" id="108003"/>
    <lineage>
        <taxon>Bacteria</taxon>
        <taxon>Pseudomonadati</taxon>
        <taxon>Pseudomonadota</taxon>
        <taxon>Gammaproteobacteria</taxon>
        <taxon>Chromatiales</taxon>
        <taxon>Ectothiorhodospiraceae</taxon>
        <taxon>Thioalkalivibrio</taxon>
    </lineage>
</organism>
<dbReference type="Gene3D" id="3.40.190.10">
    <property type="entry name" value="Periplasmic binding protein-like II"/>
    <property type="match status" value="2"/>
</dbReference>
<dbReference type="STRING" id="108003.B1C78_10820"/>
<sequence length="346" mass="38036">MKRYLSALAAALLVAVPLGLSEIRTADAQQVTQLRWATSAVGSAGHRAKVALMAMLNREMPDYSITVLPTPGALATVRGYATNQFDGYYGADIAFRELAGDTGRFRGFRDQMQREPVQSFWAYTMEVGLGVRAGDRDRYAGWGDLSGRPVFTGPAPWDVRAQLERAMQTLEVGHNYVELDLGLSASSLSERSIDAFIIYSTGEASPAPWVNEAMIATDVAALNPSDAEVEKLRAAGLDVVEVPGDVFRGDVRTDTVLLVPFFYGFHVGLEVPEEDVYRMLTIIEEHAEELARTDSAFRQISEDMVNIQQRGVAASVDSVKVHPGLARYLREKGAWDDAWDDRIASR</sequence>
<reference evidence="2 3" key="1">
    <citation type="submission" date="2017-02" db="EMBL/GenBank/DDBJ databases">
        <title>Genomic diversity within the haloalkaliphilic genus Thioalkalivibrio.</title>
        <authorList>
            <person name="Ahn A.-C."/>
            <person name="Meier-Kolthoff J."/>
            <person name="Overmars L."/>
            <person name="Richter M."/>
            <person name="Woyke T."/>
            <person name="Sorokin D.Y."/>
            <person name="Muyzer G."/>
        </authorList>
    </citation>
    <scope>NUCLEOTIDE SEQUENCE [LARGE SCALE GENOMIC DNA]</scope>
    <source>
        <strain evidence="2 3">ALJD</strain>
    </source>
</reference>
<evidence type="ECO:0000313" key="3">
    <source>
        <dbReference type="Proteomes" id="UP000189462"/>
    </source>
</evidence>
<proteinExistence type="predicted"/>
<dbReference type="EMBL" id="MVBK01000060">
    <property type="protein sequence ID" value="OOG23611.1"/>
    <property type="molecule type" value="Genomic_DNA"/>
</dbReference>
<feature type="chain" id="PRO_5012030696" evidence="1">
    <location>
        <begin position="29"/>
        <end position="346"/>
    </location>
</feature>
<dbReference type="AlphaFoldDB" id="A0A1V3NEX8"/>